<protein>
    <recommendedName>
        <fullName evidence="3">Class I SAM-dependent methyltransferase</fullName>
    </recommendedName>
</protein>
<organism evidence="1 2">
    <name type="scientific">Amycolatopsis rhabdoformis</name>
    <dbReference type="NCBI Taxonomy" id="1448059"/>
    <lineage>
        <taxon>Bacteria</taxon>
        <taxon>Bacillati</taxon>
        <taxon>Actinomycetota</taxon>
        <taxon>Actinomycetes</taxon>
        <taxon>Pseudonocardiales</taxon>
        <taxon>Pseudonocardiaceae</taxon>
        <taxon>Amycolatopsis</taxon>
    </lineage>
</organism>
<gene>
    <name evidence="1" type="ORF">VSH64_11560</name>
</gene>
<dbReference type="EMBL" id="CP142149">
    <property type="protein sequence ID" value="WSE32739.1"/>
    <property type="molecule type" value="Genomic_DNA"/>
</dbReference>
<evidence type="ECO:0000313" key="1">
    <source>
        <dbReference type="EMBL" id="WSE32739.1"/>
    </source>
</evidence>
<evidence type="ECO:0008006" key="3">
    <source>
        <dbReference type="Google" id="ProtNLM"/>
    </source>
</evidence>
<evidence type="ECO:0000313" key="2">
    <source>
        <dbReference type="Proteomes" id="UP001330812"/>
    </source>
</evidence>
<keyword evidence="2" id="KW-1185">Reference proteome</keyword>
<dbReference type="Proteomes" id="UP001330812">
    <property type="component" value="Chromosome"/>
</dbReference>
<dbReference type="RefSeq" id="WP_326835546.1">
    <property type="nucleotide sequence ID" value="NZ_CP142149.1"/>
</dbReference>
<name>A0ABZ1IF61_9PSEU</name>
<sequence>MAIRHSTPSTGPSPVIRKVSPRRDALVVSLAEGAAQARFFRALLAPLEPTEGRDGIPGLRFDFAGPNLMLRLLDVDGRLTTSRVVLRGVSADSWTGMWATLRSTVYGGKCVDPLLDRSPKLSSGERHGYDFHWQHCGPVGLGSALLRRIGLVAGAAGLDVWSGLGGTVLHLETQRGPSVHSLVERLRHPVAGMIHGDLELDLTRGPFDAASTFAKIVDHTPTPDRFVGRLREQGKPPALALRTLDAGAHR</sequence>
<accession>A0ABZ1IF61</accession>
<reference evidence="1 2" key="1">
    <citation type="journal article" date="2015" name="Int. J. Syst. Evol. Microbiol.">
        <title>Amycolatopsis rhabdoformis sp. nov., an actinomycete isolated from a tropical forest soil.</title>
        <authorList>
            <person name="Souza W.R."/>
            <person name="Silva R.E."/>
            <person name="Goodfellow M."/>
            <person name="Busarakam K."/>
            <person name="Figueiro F.S."/>
            <person name="Ferreira D."/>
            <person name="Rodrigues-Filho E."/>
            <person name="Moraes L.A.B."/>
            <person name="Zucchi T.D."/>
        </authorList>
    </citation>
    <scope>NUCLEOTIDE SEQUENCE [LARGE SCALE GENOMIC DNA]</scope>
    <source>
        <strain evidence="1 2">NCIMB 14900</strain>
    </source>
</reference>
<proteinExistence type="predicted"/>